<feature type="transmembrane region" description="Helical" evidence="1">
    <location>
        <begin position="44"/>
        <end position="61"/>
    </location>
</feature>
<evidence type="ECO:0000256" key="1">
    <source>
        <dbReference type="SAM" id="Phobius"/>
    </source>
</evidence>
<feature type="transmembrane region" description="Helical" evidence="1">
    <location>
        <begin position="250"/>
        <end position="269"/>
    </location>
</feature>
<feature type="transmembrane region" description="Helical" evidence="1">
    <location>
        <begin position="209"/>
        <end position="226"/>
    </location>
</feature>
<keyword evidence="1" id="KW-1133">Transmembrane helix</keyword>
<dbReference type="OrthoDB" id="3034706at2"/>
<dbReference type="PANTHER" id="PTHR43592">
    <property type="entry name" value="CAAX AMINO TERMINAL PROTEASE"/>
    <property type="match status" value="1"/>
</dbReference>
<protein>
    <submittedName>
        <fullName evidence="3">Abortive infection protein</fullName>
    </submittedName>
</protein>
<organism evidence="3">
    <name type="scientific">Cyanothece sp. (strain PCC 7425 / ATCC 29141)</name>
    <dbReference type="NCBI Taxonomy" id="395961"/>
    <lineage>
        <taxon>Bacteria</taxon>
        <taxon>Bacillati</taxon>
        <taxon>Cyanobacteriota</taxon>
        <taxon>Cyanophyceae</taxon>
        <taxon>Gomontiellales</taxon>
        <taxon>Cyanothecaceae</taxon>
        <taxon>Cyanothece</taxon>
    </lineage>
</organism>
<feature type="transmembrane region" description="Helical" evidence="1">
    <location>
        <begin position="181"/>
        <end position="200"/>
    </location>
</feature>
<dbReference type="InterPro" id="IPR003675">
    <property type="entry name" value="Rce1/LyrA-like_dom"/>
</dbReference>
<feature type="domain" description="CAAX prenyl protease 2/Lysostaphin resistance protein A-like" evidence="2">
    <location>
        <begin position="126"/>
        <end position="219"/>
    </location>
</feature>
<reference evidence="3" key="1">
    <citation type="submission" date="2009-01" db="EMBL/GenBank/DDBJ databases">
        <title>Complete sequence of chromosome Cyanothece sp. PCC 7425.</title>
        <authorList>
            <consortium name="US DOE Joint Genome Institute"/>
            <person name="Lucas S."/>
            <person name="Copeland A."/>
            <person name="Lapidus A."/>
            <person name="Glavina del Rio T."/>
            <person name="Dalin E."/>
            <person name="Tice H."/>
            <person name="Bruce D."/>
            <person name="Goodwin L."/>
            <person name="Pitluck S."/>
            <person name="Sims D."/>
            <person name="Meineke L."/>
            <person name="Brettin T."/>
            <person name="Detter J.C."/>
            <person name="Han C."/>
            <person name="Larimer F."/>
            <person name="Land M."/>
            <person name="Hauser L."/>
            <person name="Kyrpides N."/>
            <person name="Ovchinnikova G."/>
            <person name="Liberton M."/>
            <person name="Stoeckel J."/>
            <person name="Banerjee A."/>
            <person name="Singh A."/>
            <person name="Page L."/>
            <person name="Sato H."/>
            <person name="Zhao L."/>
            <person name="Sherman L."/>
            <person name="Pakrasi H."/>
            <person name="Richardson P."/>
        </authorList>
    </citation>
    <scope>NUCLEOTIDE SEQUENCE</scope>
    <source>
        <strain evidence="3">PCC 7425</strain>
    </source>
</reference>
<dbReference type="AlphaFoldDB" id="B8HQQ5"/>
<dbReference type="Pfam" id="PF02517">
    <property type="entry name" value="Rce1-like"/>
    <property type="match status" value="1"/>
</dbReference>
<keyword evidence="1" id="KW-0472">Membrane</keyword>
<keyword evidence="1" id="KW-0812">Transmembrane</keyword>
<dbReference type="PANTHER" id="PTHR43592:SF20">
    <property type="entry name" value="ALPHA_BETA-HYDROLASES SUPERFAMILY PROTEIN"/>
    <property type="match status" value="1"/>
</dbReference>
<gene>
    <name evidence="3" type="ordered locus">Cyan7425_3402</name>
</gene>
<dbReference type="KEGG" id="cyn:Cyan7425_3402"/>
<proteinExistence type="predicted"/>
<name>B8HQQ5_CYAP4</name>
<feature type="transmembrane region" description="Helical" evidence="1">
    <location>
        <begin position="90"/>
        <end position="113"/>
    </location>
</feature>
<dbReference type="GO" id="GO:0004175">
    <property type="term" value="F:endopeptidase activity"/>
    <property type="evidence" value="ECO:0007669"/>
    <property type="project" value="UniProtKB-ARBA"/>
</dbReference>
<dbReference type="GO" id="GO:0080120">
    <property type="term" value="P:CAAX-box protein maturation"/>
    <property type="evidence" value="ECO:0007669"/>
    <property type="project" value="UniProtKB-ARBA"/>
</dbReference>
<sequence>MNFSATTVARLPVWFRLGIFVLILLLLWLPLALPIYTLWGTGNTPSLVATVILYVEFIVLLRQWAKRLYHQAQPLRFYGLEWSWQNGQDLLSGLGLGLISLSGLFGLETILGWLNWGASPHLSRIILEGLGVALAVGLAEELLFRGWFLQELERDYSPRTALWVNSVSFAVLHFIRPLDLILQTWTQFFGLILLAVNLVLAKRLGRERLGWAIGLHAGLVWGYYIVNVGKLFTYTDRAPVWMTGINNNPLAGGMGLIFLGSLVWVMTMLQPHGVHCKN</sequence>
<dbReference type="HOGENOM" id="CLU_062525_0_0_3"/>
<dbReference type="eggNOG" id="COG1266">
    <property type="taxonomic scope" value="Bacteria"/>
</dbReference>
<evidence type="ECO:0000313" key="3">
    <source>
        <dbReference type="EMBL" id="ACL45726.1"/>
    </source>
</evidence>
<accession>B8HQQ5</accession>
<evidence type="ECO:0000259" key="2">
    <source>
        <dbReference type="Pfam" id="PF02517"/>
    </source>
</evidence>
<dbReference type="STRING" id="395961.Cyan7425_3402"/>
<dbReference type="EMBL" id="CP001344">
    <property type="protein sequence ID" value="ACL45726.1"/>
    <property type="molecule type" value="Genomic_DNA"/>
</dbReference>